<dbReference type="EMBL" id="SEYY01021794">
    <property type="protein sequence ID" value="KAB7496060.1"/>
    <property type="molecule type" value="Genomic_DNA"/>
</dbReference>
<sequence length="155" mass="17754">MGELQATVEIAIHLHKFYNVDLFQRGYYQLRTFLRSTPKLPTKVEVCLPKTNTEWKGGGGLVFPSCVVNGAAVSKTFQILYRNEEVFLDDYAHFKLHLIVDSHKIADSLDRADLQLLVELWFTESTFGPDHHNSIQCVSARTLHLHFSPTRLLKL</sequence>
<dbReference type="Proteomes" id="UP000326759">
    <property type="component" value="Unassembled WGS sequence"/>
</dbReference>
<gene>
    <name evidence="1" type="ORF">Anas_05020</name>
</gene>
<protein>
    <submittedName>
        <fullName evidence="1">Uncharacterized protein</fullName>
    </submittedName>
</protein>
<comment type="caution">
    <text evidence="1">The sequence shown here is derived from an EMBL/GenBank/DDBJ whole genome shotgun (WGS) entry which is preliminary data.</text>
</comment>
<keyword evidence="2" id="KW-1185">Reference proteome</keyword>
<dbReference type="AlphaFoldDB" id="A0A5N5STR8"/>
<name>A0A5N5STR8_9CRUS</name>
<reference evidence="1 2" key="1">
    <citation type="journal article" date="2019" name="PLoS Biol.">
        <title>Sex chromosomes control vertical transmission of feminizing Wolbachia symbionts in an isopod.</title>
        <authorList>
            <person name="Becking T."/>
            <person name="Chebbi M.A."/>
            <person name="Giraud I."/>
            <person name="Moumen B."/>
            <person name="Laverre T."/>
            <person name="Caubet Y."/>
            <person name="Peccoud J."/>
            <person name="Gilbert C."/>
            <person name="Cordaux R."/>
        </authorList>
    </citation>
    <scope>NUCLEOTIDE SEQUENCE [LARGE SCALE GENOMIC DNA]</scope>
    <source>
        <strain evidence="1">ANa2</strain>
        <tissue evidence="1">Whole body excluding digestive tract and cuticle</tissue>
    </source>
</reference>
<evidence type="ECO:0000313" key="2">
    <source>
        <dbReference type="Proteomes" id="UP000326759"/>
    </source>
</evidence>
<organism evidence="1 2">
    <name type="scientific">Armadillidium nasatum</name>
    <dbReference type="NCBI Taxonomy" id="96803"/>
    <lineage>
        <taxon>Eukaryota</taxon>
        <taxon>Metazoa</taxon>
        <taxon>Ecdysozoa</taxon>
        <taxon>Arthropoda</taxon>
        <taxon>Crustacea</taxon>
        <taxon>Multicrustacea</taxon>
        <taxon>Malacostraca</taxon>
        <taxon>Eumalacostraca</taxon>
        <taxon>Peracarida</taxon>
        <taxon>Isopoda</taxon>
        <taxon>Oniscidea</taxon>
        <taxon>Crinocheta</taxon>
        <taxon>Armadillidiidae</taxon>
        <taxon>Armadillidium</taxon>
    </lineage>
</organism>
<accession>A0A5N5STR8</accession>
<proteinExistence type="predicted"/>
<evidence type="ECO:0000313" key="1">
    <source>
        <dbReference type="EMBL" id="KAB7496060.1"/>
    </source>
</evidence>
<dbReference type="OrthoDB" id="6364918at2759"/>